<feature type="coiled-coil region" evidence="2">
    <location>
        <begin position="655"/>
        <end position="682"/>
    </location>
</feature>
<dbReference type="Proteomes" id="UP001497392">
    <property type="component" value="Unassembled WGS sequence"/>
</dbReference>
<keyword evidence="6" id="KW-1185">Reference proteome</keyword>
<feature type="compositionally biased region" description="Polar residues" evidence="3">
    <location>
        <begin position="943"/>
        <end position="952"/>
    </location>
</feature>
<evidence type="ECO:0000256" key="3">
    <source>
        <dbReference type="SAM" id="MobiDB-lite"/>
    </source>
</evidence>
<feature type="compositionally biased region" description="Low complexity" evidence="3">
    <location>
        <begin position="856"/>
        <end position="878"/>
    </location>
</feature>
<reference evidence="5 6" key="1">
    <citation type="submission" date="2024-06" db="EMBL/GenBank/DDBJ databases">
        <authorList>
            <person name="Kraege A."/>
            <person name="Thomma B."/>
        </authorList>
    </citation>
    <scope>NUCLEOTIDE SEQUENCE [LARGE SCALE GENOMIC DNA]</scope>
</reference>
<protein>
    <submittedName>
        <fullName evidence="5">G814 protein</fullName>
    </submittedName>
</protein>
<feature type="region of interest" description="Disordered" evidence="3">
    <location>
        <begin position="772"/>
        <end position="1118"/>
    </location>
</feature>
<feature type="compositionally biased region" description="Polar residues" evidence="3">
    <location>
        <begin position="785"/>
        <end position="796"/>
    </location>
</feature>
<feature type="compositionally biased region" description="Basic and acidic residues" evidence="3">
    <location>
        <begin position="835"/>
        <end position="848"/>
    </location>
</feature>
<dbReference type="Pfam" id="PF04108">
    <property type="entry name" value="ATG17_like"/>
    <property type="match status" value="1"/>
</dbReference>
<feature type="region of interest" description="Disordered" evidence="3">
    <location>
        <begin position="525"/>
        <end position="584"/>
    </location>
</feature>
<feature type="compositionally biased region" description="Polar residues" evidence="3">
    <location>
        <begin position="527"/>
        <end position="544"/>
    </location>
</feature>
<feature type="compositionally biased region" description="Low complexity" evidence="3">
    <location>
        <begin position="973"/>
        <end position="1005"/>
    </location>
</feature>
<proteinExistence type="predicted"/>
<feature type="compositionally biased region" description="Acidic residues" evidence="3">
    <location>
        <begin position="566"/>
        <end position="576"/>
    </location>
</feature>
<dbReference type="SUPFAM" id="SSF54236">
    <property type="entry name" value="Ubiquitin-like"/>
    <property type="match status" value="1"/>
</dbReference>
<dbReference type="PANTHER" id="PTHR13222:SF1">
    <property type="entry name" value="RB1-INDUCIBLE COILED-COIL PROTEIN 1"/>
    <property type="match status" value="1"/>
</dbReference>
<sequence>MKIFVAQNGRTLHVDAQPLHGVAALQTMLVPLCDIPAADQILILSGKPLEAKRLLSAYGLPAAEGAGAEGVFLYSKALMRQSAPMPALEVLAPVTINATRLEQVPYEPHMLDAAPSPLISALPQYERSFFDHLSISQAYHRAMQERLSEAARLAQEMSVQAAAIEAARSNVEHHYSYICTHFKEFMSWFQGQAQSHAEVLGRFERDLRLLSSVNLLPAAQTQQYKCLADLVPEEQYSDWAAKCSATHDNLVKRVGEVDSIFQALRAEVEALFMTGPSVSLEAVSTELQKTHAHVANEECVLEVLQRDCSQVQRLVEEAVRQLSAPMSASSATPLDNCQLMEAMNDNHIAQLLPRLKAYDDTVAAFCQRCMDSKNQMTVDVVSHLRSISGQQSKIRGLRQKLQILREATAKQDTAVSHLLFVRRVPAVYRQCLAECMRRAAFGELFAGQAGQLAERMGRLRQKEAAKREGFLKHAEGYVPRPVLDALGLLGQPAHCQISVPATEPGLLTVTLEDIQNVPISAEAPDASRSSLMMGASQQQPSTPTSARAGDSSASAAFASPLQIPEGDGEGDAEGEAEAGGGTPRSLEMENARLRAEVATQYAHEAARSLLGVDASQMAASMQRSLQIGDPQASPSTDQAAVARFRAALAAREEVEAHLESELAAARAQAASYEHRIRQLEGRLLRSAMRTSPSASMRGSGRSSSSPSSSFSGSGHLAPVTEAVEMRPVRRSLRDSHHAVKESAAAVSDSKAGSAHEAPKDLAAAAVSTPLTGMDPEAAKEPAASLSGSTQTANPQATLKDAAATSSQARKEQDALKDAETTQAGSQRNSAQAEGTDGRRALSKSEEGVSRSGQDRQPVVSMPGSGSGQMQGSATGSTQPADGSQTAQGQGVVRIVTEESQIGSGAGCAAEKEASQEQLPKLQKLDGQPGASEAQGHTAALVDTSLQQLEQGQATATRTAAEPRPIASARLGTPFAAAAGSPSSSPGKGSSLAAQASDSASPATSALPFAGSTAISGLSAMPSLAPHDPPQLAMPAPAATDAAAKDGEASEDIVQDPAEAAGRSPAPLPVPAAGTSSGGAAGVPEVPGIPSVASGAAGASPVPKPGLAASESAHAEGSG</sequence>
<keyword evidence="2" id="KW-0175">Coiled coil</keyword>
<dbReference type="InterPro" id="IPR040040">
    <property type="entry name" value="ATG11"/>
</dbReference>
<dbReference type="InterPro" id="IPR029071">
    <property type="entry name" value="Ubiquitin-like_domsf"/>
</dbReference>
<evidence type="ECO:0000256" key="1">
    <source>
        <dbReference type="ARBA" id="ARBA00023006"/>
    </source>
</evidence>
<feature type="compositionally biased region" description="Basic and acidic residues" evidence="3">
    <location>
        <begin position="808"/>
        <end position="819"/>
    </location>
</feature>
<evidence type="ECO:0000259" key="4">
    <source>
        <dbReference type="PROSITE" id="PS50053"/>
    </source>
</evidence>
<feature type="domain" description="Ubiquitin-like" evidence="4">
    <location>
        <begin position="1"/>
        <end position="60"/>
    </location>
</feature>
<feature type="compositionally biased region" description="Polar residues" evidence="3">
    <location>
        <begin position="820"/>
        <end position="832"/>
    </location>
</feature>
<dbReference type="InterPro" id="IPR045326">
    <property type="entry name" value="ATG17-like_dom"/>
</dbReference>
<feature type="compositionally biased region" description="Basic and acidic residues" evidence="3">
    <location>
        <begin position="723"/>
        <end position="740"/>
    </location>
</feature>
<evidence type="ECO:0000313" key="5">
    <source>
        <dbReference type="EMBL" id="CAL5219054.1"/>
    </source>
</evidence>
<organism evidence="5 6">
    <name type="scientific">Coccomyxa viridis</name>
    <dbReference type="NCBI Taxonomy" id="1274662"/>
    <lineage>
        <taxon>Eukaryota</taxon>
        <taxon>Viridiplantae</taxon>
        <taxon>Chlorophyta</taxon>
        <taxon>core chlorophytes</taxon>
        <taxon>Trebouxiophyceae</taxon>
        <taxon>Trebouxiophyceae incertae sedis</taxon>
        <taxon>Coccomyxaceae</taxon>
        <taxon>Coccomyxa</taxon>
    </lineage>
</organism>
<feature type="region of interest" description="Disordered" evidence="3">
    <location>
        <begin position="688"/>
        <end position="759"/>
    </location>
</feature>
<feature type="compositionally biased region" description="Low complexity" evidence="3">
    <location>
        <begin position="691"/>
        <end position="714"/>
    </location>
</feature>
<evidence type="ECO:0000256" key="2">
    <source>
        <dbReference type="SAM" id="Coils"/>
    </source>
</evidence>
<name>A0ABP1FGL1_9CHLO</name>
<accession>A0ABP1FGL1</accession>
<dbReference type="Gene3D" id="3.10.20.90">
    <property type="entry name" value="Phosphatidylinositol 3-kinase Catalytic Subunit, Chain A, domain 1"/>
    <property type="match status" value="1"/>
</dbReference>
<keyword evidence="1" id="KW-0072">Autophagy</keyword>
<dbReference type="EMBL" id="CAXHTA020000002">
    <property type="protein sequence ID" value="CAL5219054.1"/>
    <property type="molecule type" value="Genomic_DNA"/>
</dbReference>
<dbReference type="PROSITE" id="PS50053">
    <property type="entry name" value="UBIQUITIN_2"/>
    <property type="match status" value="1"/>
</dbReference>
<feature type="compositionally biased region" description="Low complexity" evidence="3">
    <location>
        <begin position="1087"/>
        <end position="1118"/>
    </location>
</feature>
<feature type="compositionally biased region" description="Polar residues" evidence="3">
    <location>
        <begin position="879"/>
        <end position="888"/>
    </location>
</feature>
<feature type="compositionally biased region" description="Low complexity" evidence="3">
    <location>
        <begin position="1032"/>
        <end position="1041"/>
    </location>
</feature>
<evidence type="ECO:0000313" key="6">
    <source>
        <dbReference type="Proteomes" id="UP001497392"/>
    </source>
</evidence>
<gene>
    <name evidence="5" type="primary">g814</name>
    <name evidence="5" type="ORF">VP750_LOCUS713</name>
</gene>
<dbReference type="PANTHER" id="PTHR13222">
    <property type="entry name" value="RB1-INDUCIBLE COILED-COIL"/>
    <property type="match status" value="1"/>
</dbReference>
<dbReference type="InterPro" id="IPR000626">
    <property type="entry name" value="Ubiquitin-like_dom"/>
</dbReference>
<feature type="compositionally biased region" description="Low complexity" evidence="3">
    <location>
        <begin position="545"/>
        <end position="559"/>
    </location>
</feature>
<comment type="caution">
    <text evidence="5">The sequence shown here is derived from an EMBL/GenBank/DDBJ whole genome shotgun (WGS) entry which is preliminary data.</text>
</comment>